<dbReference type="PANTHER" id="PTHR30011:SF16">
    <property type="entry name" value="C2H2 FINGER DOMAIN TRANSCRIPTION FACTOR (EUROFUNG)-RELATED"/>
    <property type="match status" value="1"/>
</dbReference>
<reference evidence="7 8" key="1">
    <citation type="journal article" date="2019" name="Int. J. Syst. Evol. Microbiol.">
        <title>The Global Catalogue of Microorganisms (GCM) 10K type strain sequencing project: providing services to taxonomists for standard genome sequencing and annotation.</title>
        <authorList>
            <consortium name="The Broad Institute Genomics Platform"/>
            <consortium name="The Broad Institute Genome Sequencing Center for Infectious Disease"/>
            <person name="Wu L."/>
            <person name="Ma J."/>
        </authorList>
    </citation>
    <scope>NUCLEOTIDE SEQUENCE [LARGE SCALE GENOMIC DNA]</scope>
    <source>
        <strain evidence="7 8">JCM 15503</strain>
    </source>
</reference>
<dbReference type="PIRSF" id="PIRSF000337">
    <property type="entry name" value="NTA_MOA"/>
    <property type="match status" value="1"/>
</dbReference>
<dbReference type="InterPro" id="IPR051260">
    <property type="entry name" value="Diverse_substr_monoxygenases"/>
</dbReference>
<dbReference type="SUPFAM" id="SSF51679">
    <property type="entry name" value="Bacterial luciferase-like"/>
    <property type="match status" value="1"/>
</dbReference>
<dbReference type="Pfam" id="PF00296">
    <property type="entry name" value="Bac_luciferase"/>
    <property type="match status" value="1"/>
</dbReference>
<dbReference type="EMBL" id="BAAAEW010000006">
    <property type="protein sequence ID" value="GAA0746836.1"/>
    <property type="molecule type" value="Genomic_DNA"/>
</dbReference>
<evidence type="ECO:0000256" key="5">
    <source>
        <dbReference type="ARBA" id="ARBA00033748"/>
    </source>
</evidence>
<keyword evidence="3" id="KW-0560">Oxidoreductase</keyword>
<evidence type="ECO:0000313" key="7">
    <source>
        <dbReference type="EMBL" id="GAA0746836.1"/>
    </source>
</evidence>
<dbReference type="InterPro" id="IPR016215">
    <property type="entry name" value="NTA_MOA"/>
</dbReference>
<name>A0ABN1JUC4_9BURK</name>
<evidence type="ECO:0000256" key="1">
    <source>
        <dbReference type="ARBA" id="ARBA00022630"/>
    </source>
</evidence>
<sequence length="445" mass="47906">MMHLGAFLMESGHHVAAWRASSVPPRAGLDFALYRQLARTAEAACFDAIFVADSVAADEGPGAERMSRSARFEPLTLLSALAAVTERIGLIATATSSYNEPYTVARQFASLEHLSGGRAGWNLVTSDNAAEAGNFGRAEHIAHEDRYARAREFLQVVLALWDSWGDDAFVNDKATGLHHDPAQRHELNHRGEHFAVRGPLNVARSPQGRPVLVQAGASEAGRALAAASAELVFTAQPNRAAGQAFYADLKARAAAFGRAPEALKVMPGVFAVVGESRAEAQEKHEALQALVHPEAGVALVSRMIGNFDLSGYPLDEPLPELPETSTGQRSRQQLLSSLARDGQLTLRQLALKIAGGRGHLSVVGTAADVADVLQDWFEAGAADGFNLMPPTVPAGLDDFARLVVPELQRRGLFRQRYEGRTLREHLGLAWPAHRLPTEHLKTAQA</sequence>
<evidence type="ECO:0000256" key="4">
    <source>
        <dbReference type="ARBA" id="ARBA00023033"/>
    </source>
</evidence>
<evidence type="ECO:0000256" key="3">
    <source>
        <dbReference type="ARBA" id="ARBA00023002"/>
    </source>
</evidence>
<evidence type="ECO:0000313" key="8">
    <source>
        <dbReference type="Proteomes" id="UP001500279"/>
    </source>
</evidence>
<protein>
    <submittedName>
        <fullName evidence="7">LLM class flavin-dependent oxidoreductase</fullName>
    </submittedName>
</protein>
<proteinExistence type="inferred from homology"/>
<organism evidence="7 8">
    <name type="scientific">Ideonella azotifigens</name>
    <dbReference type="NCBI Taxonomy" id="513160"/>
    <lineage>
        <taxon>Bacteria</taxon>
        <taxon>Pseudomonadati</taxon>
        <taxon>Pseudomonadota</taxon>
        <taxon>Betaproteobacteria</taxon>
        <taxon>Burkholderiales</taxon>
        <taxon>Sphaerotilaceae</taxon>
        <taxon>Ideonella</taxon>
    </lineage>
</organism>
<gene>
    <name evidence="7" type="ORF">GCM10009107_14790</name>
</gene>
<dbReference type="CDD" id="cd01095">
    <property type="entry name" value="Nitrilotriacetate_monoxgenase"/>
    <property type="match status" value="1"/>
</dbReference>
<feature type="domain" description="Luciferase-like" evidence="6">
    <location>
        <begin position="28"/>
        <end position="381"/>
    </location>
</feature>
<comment type="caution">
    <text evidence="7">The sequence shown here is derived from an EMBL/GenBank/DDBJ whole genome shotgun (WGS) entry which is preliminary data.</text>
</comment>
<keyword evidence="4" id="KW-0503">Monooxygenase</keyword>
<accession>A0ABN1JUC4</accession>
<evidence type="ECO:0000256" key="2">
    <source>
        <dbReference type="ARBA" id="ARBA00022643"/>
    </source>
</evidence>
<dbReference type="PANTHER" id="PTHR30011">
    <property type="entry name" value="ALKANESULFONATE MONOOXYGENASE-RELATED"/>
    <property type="match status" value="1"/>
</dbReference>
<keyword evidence="2" id="KW-0288">FMN</keyword>
<dbReference type="Gene3D" id="3.20.20.30">
    <property type="entry name" value="Luciferase-like domain"/>
    <property type="match status" value="1"/>
</dbReference>
<dbReference type="InterPro" id="IPR011251">
    <property type="entry name" value="Luciferase-like_dom"/>
</dbReference>
<dbReference type="NCBIfam" id="TIGR03860">
    <property type="entry name" value="FMN_nitrolo"/>
    <property type="match status" value="1"/>
</dbReference>
<evidence type="ECO:0000259" key="6">
    <source>
        <dbReference type="Pfam" id="PF00296"/>
    </source>
</evidence>
<dbReference type="Proteomes" id="UP001500279">
    <property type="component" value="Unassembled WGS sequence"/>
</dbReference>
<keyword evidence="1" id="KW-0285">Flavoprotein</keyword>
<keyword evidence="8" id="KW-1185">Reference proteome</keyword>
<comment type="similarity">
    <text evidence="5">Belongs to the NtaA/SnaA/DszA monooxygenase family.</text>
</comment>
<dbReference type="InterPro" id="IPR036661">
    <property type="entry name" value="Luciferase-like_sf"/>
</dbReference>